<dbReference type="AlphaFoldDB" id="A0A7J5U1Z7"/>
<keyword evidence="4 5" id="KW-0046">Antibiotic resistance</keyword>
<dbReference type="Pfam" id="PF00144">
    <property type="entry name" value="Beta-lactamase"/>
    <property type="match status" value="1"/>
</dbReference>
<evidence type="ECO:0000256" key="3">
    <source>
        <dbReference type="ARBA" id="ARBA00022801"/>
    </source>
</evidence>
<protein>
    <recommendedName>
        <fullName evidence="5">Beta-lactamase</fullName>
        <ecNumber evidence="5">3.5.2.6</ecNumber>
    </recommendedName>
</protein>
<accession>A0A7J5U1Z7</accession>
<evidence type="ECO:0000313" key="9">
    <source>
        <dbReference type="Proteomes" id="UP000488299"/>
    </source>
</evidence>
<evidence type="ECO:0000256" key="4">
    <source>
        <dbReference type="ARBA" id="ARBA00023251"/>
    </source>
</evidence>
<comment type="caution">
    <text evidence="8">The sequence shown here is derived from an EMBL/GenBank/DDBJ whole genome shotgun (WGS) entry which is preliminary data.</text>
</comment>
<dbReference type="PANTHER" id="PTHR46825">
    <property type="entry name" value="D-ALANYL-D-ALANINE-CARBOXYPEPTIDASE/ENDOPEPTIDASE AMPH"/>
    <property type="match status" value="1"/>
</dbReference>
<dbReference type="InterPro" id="IPR050491">
    <property type="entry name" value="AmpC-like"/>
</dbReference>
<keyword evidence="3 5" id="KW-0378">Hydrolase</keyword>
<dbReference type="InterPro" id="IPR012338">
    <property type="entry name" value="Beta-lactam/transpept-like"/>
</dbReference>
<comment type="similarity">
    <text evidence="2 5">Belongs to the class-C beta-lactamase family.</text>
</comment>
<name>A0A7J5U1Z7_9BACT</name>
<dbReference type="InterPro" id="IPR001586">
    <property type="entry name" value="Beta-lactam_class-C_AS"/>
</dbReference>
<comment type="catalytic activity">
    <reaction evidence="1 5">
        <text>a beta-lactam + H2O = a substituted beta-amino acid</text>
        <dbReference type="Rhea" id="RHEA:20401"/>
        <dbReference type="ChEBI" id="CHEBI:15377"/>
        <dbReference type="ChEBI" id="CHEBI:35627"/>
        <dbReference type="ChEBI" id="CHEBI:140347"/>
        <dbReference type="EC" id="3.5.2.6"/>
    </reaction>
</comment>
<dbReference type="InterPro" id="IPR001466">
    <property type="entry name" value="Beta-lactam-related"/>
</dbReference>
<feature type="signal peptide" evidence="6">
    <location>
        <begin position="1"/>
        <end position="18"/>
    </location>
</feature>
<dbReference type="PROSITE" id="PS00336">
    <property type="entry name" value="BETA_LACTAMASE_C"/>
    <property type="match status" value="1"/>
</dbReference>
<dbReference type="Gene3D" id="3.40.710.10">
    <property type="entry name" value="DD-peptidase/beta-lactamase superfamily"/>
    <property type="match status" value="1"/>
</dbReference>
<dbReference type="GO" id="GO:0046677">
    <property type="term" value="P:response to antibiotic"/>
    <property type="evidence" value="ECO:0007669"/>
    <property type="project" value="UniProtKB-UniRule"/>
</dbReference>
<dbReference type="GO" id="GO:0030288">
    <property type="term" value="C:outer membrane-bounded periplasmic space"/>
    <property type="evidence" value="ECO:0007669"/>
    <property type="project" value="InterPro"/>
</dbReference>
<dbReference type="EMBL" id="WELI01000002">
    <property type="protein sequence ID" value="KAB7731813.1"/>
    <property type="molecule type" value="Genomic_DNA"/>
</dbReference>
<feature type="chain" id="PRO_5029613250" description="Beta-lactamase" evidence="6">
    <location>
        <begin position="19"/>
        <end position="467"/>
    </location>
</feature>
<dbReference type="RefSeq" id="WP_152123405.1">
    <property type="nucleotide sequence ID" value="NZ_WELI01000002.1"/>
</dbReference>
<evidence type="ECO:0000256" key="1">
    <source>
        <dbReference type="ARBA" id="ARBA00001526"/>
    </source>
</evidence>
<feature type="domain" description="Beta-lactamase-related" evidence="7">
    <location>
        <begin position="152"/>
        <end position="451"/>
    </location>
</feature>
<evidence type="ECO:0000256" key="6">
    <source>
        <dbReference type="SAM" id="SignalP"/>
    </source>
</evidence>
<proteinExistence type="inferred from homology"/>
<evidence type="ECO:0000313" key="8">
    <source>
        <dbReference type="EMBL" id="KAB7731813.1"/>
    </source>
</evidence>
<evidence type="ECO:0000256" key="2">
    <source>
        <dbReference type="ARBA" id="ARBA00007840"/>
    </source>
</evidence>
<evidence type="ECO:0000259" key="7">
    <source>
        <dbReference type="Pfam" id="PF00144"/>
    </source>
</evidence>
<sequence>MRRRLLLFLLMLPGLCTAQNRFALDSLAQKARLYLNARQPDSLYALMGDDFRREISREQFRTISMGLSAQLGEWKRNTFRQFKGDAIRYAAVFANAPMDFYLSQDKTGRIQTFLFRAYEPDPPTELPTVTNNNPLQSGLDIRVDSLCRLFFAQNKGVGLSIGLLRNDSLFVYGYGETSRGNQTVPTASHLFEIGSVSKTFTATLLADLVQRGKLKLTDPVNRYLPDSIPALQKDGKPVTLLSLSNHTSGLPRLPANLLLANPVNPYKAYDRRALFAALKQMSLLTVPGQTLAYSNLGVGLLGTLLERQTGQSYETLVSERITRPLGMTSTVQTITETQKPLFVQGHDLRQNPVSTWEFDALAGAGALRSNVTDLLRYVKAQLGDAPKPLKKAISLTHTPTYTEPKRRIGLGWFSDPEGWFYHNGGTGGFSSFVGFDPAGRTGVVVLSNSAIQVDRLSAQLVELIGKK</sequence>
<evidence type="ECO:0000256" key="5">
    <source>
        <dbReference type="RuleBase" id="RU361140"/>
    </source>
</evidence>
<dbReference type="SUPFAM" id="SSF56601">
    <property type="entry name" value="beta-lactamase/transpeptidase-like"/>
    <property type="match status" value="1"/>
</dbReference>
<reference evidence="8 9" key="1">
    <citation type="submission" date="2019-10" db="EMBL/GenBank/DDBJ databases">
        <title>Rudanella paleaurantiibacter sp. nov., isolated from sludge.</title>
        <authorList>
            <person name="Xu S.Q."/>
        </authorList>
    </citation>
    <scope>NUCLEOTIDE SEQUENCE [LARGE SCALE GENOMIC DNA]</scope>
    <source>
        <strain evidence="8 9">HX-22-17</strain>
    </source>
</reference>
<keyword evidence="9" id="KW-1185">Reference proteome</keyword>
<dbReference type="Proteomes" id="UP000488299">
    <property type="component" value="Unassembled WGS sequence"/>
</dbReference>
<dbReference type="PANTHER" id="PTHR46825:SF8">
    <property type="entry name" value="BETA-LACTAMASE-RELATED"/>
    <property type="match status" value="1"/>
</dbReference>
<gene>
    <name evidence="8" type="ORF">F5984_06190</name>
</gene>
<dbReference type="EC" id="3.5.2.6" evidence="5"/>
<keyword evidence="6" id="KW-0732">Signal</keyword>
<organism evidence="8 9">
    <name type="scientific">Rudanella paleaurantiibacter</name>
    <dbReference type="NCBI Taxonomy" id="2614655"/>
    <lineage>
        <taxon>Bacteria</taxon>
        <taxon>Pseudomonadati</taxon>
        <taxon>Bacteroidota</taxon>
        <taxon>Cytophagia</taxon>
        <taxon>Cytophagales</taxon>
        <taxon>Cytophagaceae</taxon>
        <taxon>Rudanella</taxon>
    </lineage>
</organism>
<dbReference type="GO" id="GO:0008800">
    <property type="term" value="F:beta-lactamase activity"/>
    <property type="evidence" value="ECO:0007669"/>
    <property type="project" value="UniProtKB-UniRule"/>
</dbReference>
<dbReference type="GO" id="GO:0017001">
    <property type="term" value="P:antibiotic catabolic process"/>
    <property type="evidence" value="ECO:0007669"/>
    <property type="project" value="InterPro"/>
</dbReference>